<dbReference type="OrthoDB" id="1721005at2759"/>
<feature type="compositionally biased region" description="Pro residues" evidence="1">
    <location>
        <begin position="1"/>
        <end position="10"/>
    </location>
</feature>
<feature type="compositionally biased region" description="Low complexity" evidence="1">
    <location>
        <begin position="45"/>
        <end position="75"/>
    </location>
</feature>
<name>A0A6G1CE96_9ORYZ</name>
<evidence type="ECO:0000313" key="3">
    <source>
        <dbReference type="Proteomes" id="UP000479710"/>
    </source>
</evidence>
<dbReference type="EMBL" id="SPHZ02000009">
    <property type="protein sequence ID" value="KAF0897943.1"/>
    <property type="molecule type" value="Genomic_DNA"/>
</dbReference>
<gene>
    <name evidence="2" type="ORF">E2562_001642</name>
</gene>
<dbReference type="AlphaFoldDB" id="A0A6G1CE96"/>
<evidence type="ECO:0000256" key="1">
    <source>
        <dbReference type="SAM" id="MobiDB-lite"/>
    </source>
</evidence>
<dbReference type="Proteomes" id="UP000479710">
    <property type="component" value="Unassembled WGS sequence"/>
</dbReference>
<accession>A0A6G1CE96</accession>
<reference evidence="2 3" key="1">
    <citation type="submission" date="2019-11" db="EMBL/GenBank/DDBJ databases">
        <title>Whole genome sequence of Oryza granulata.</title>
        <authorList>
            <person name="Li W."/>
        </authorList>
    </citation>
    <scope>NUCLEOTIDE SEQUENCE [LARGE SCALE GENOMIC DNA]</scope>
    <source>
        <strain evidence="3">cv. Menghai</strain>
        <tissue evidence="2">Leaf</tissue>
    </source>
</reference>
<evidence type="ECO:0000313" key="2">
    <source>
        <dbReference type="EMBL" id="KAF0897943.1"/>
    </source>
</evidence>
<feature type="non-terminal residue" evidence="2">
    <location>
        <position position="158"/>
    </location>
</feature>
<sequence>MPLVTPPTPAPSSTRVTSSETHESSAAAGKRGPASPPPPTPPPTNGTLTPTSPAPSARATPATEPSASGSSSGGSLPRGEMAHAVESIDKLRAAVSKLEQMRRVRSLFSPASSLESDDDKASFILLASRYLTSDVEDRIDWSKIQQPTHEMVVPYDSL</sequence>
<feature type="compositionally biased region" description="Low complexity" evidence="1">
    <location>
        <begin position="24"/>
        <end position="33"/>
    </location>
</feature>
<protein>
    <submittedName>
        <fullName evidence="2">Uncharacterized protein</fullName>
    </submittedName>
</protein>
<feature type="region of interest" description="Disordered" evidence="1">
    <location>
        <begin position="1"/>
        <end position="83"/>
    </location>
</feature>
<comment type="caution">
    <text evidence="2">The sequence shown here is derived from an EMBL/GenBank/DDBJ whole genome shotgun (WGS) entry which is preliminary data.</text>
</comment>
<organism evidence="2 3">
    <name type="scientific">Oryza meyeriana var. granulata</name>
    <dbReference type="NCBI Taxonomy" id="110450"/>
    <lineage>
        <taxon>Eukaryota</taxon>
        <taxon>Viridiplantae</taxon>
        <taxon>Streptophyta</taxon>
        <taxon>Embryophyta</taxon>
        <taxon>Tracheophyta</taxon>
        <taxon>Spermatophyta</taxon>
        <taxon>Magnoliopsida</taxon>
        <taxon>Liliopsida</taxon>
        <taxon>Poales</taxon>
        <taxon>Poaceae</taxon>
        <taxon>BOP clade</taxon>
        <taxon>Oryzoideae</taxon>
        <taxon>Oryzeae</taxon>
        <taxon>Oryzinae</taxon>
        <taxon>Oryza</taxon>
        <taxon>Oryza meyeriana</taxon>
    </lineage>
</organism>
<proteinExistence type="predicted"/>
<keyword evidence="3" id="KW-1185">Reference proteome</keyword>
<feature type="compositionally biased region" description="Pro residues" evidence="1">
    <location>
        <begin position="34"/>
        <end position="44"/>
    </location>
</feature>